<protein>
    <submittedName>
        <fullName evidence="2">Uncharacterized protein</fullName>
    </submittedName>
</protein>
<organism evidence="2 3">
    <name type="scientific">Streptosporangium brasiliense</name>
    <dbReference type="NCBI Taxonomy" id="47480"/>
    <lineage>
        <taxon>Bacteria</taxon>
        <taxon>Bacillati</taxon>
        <taxon>Actinomycetota</taxon>
        <taxon>Actinomycetes</taxon>
        <taxon>Streptosporangiales</taxon>
        <taxon>Streptosporangiaceae</taxon>
        <taxon>Streptosporangium</taxon>
    </lineage>
</organism>
<feature type="transmembrane region" description="Helical" evidence="1">
    <location>
        <begin position="6"/>
        <end position="27"/>
    </location>
</feature>
<dbReference type="RefSeq" id="WP_306866286.1">
    <property type="nucleotide sequence ID" value="NZ_JAUSRB010000002.1"/>
</dbReference>
<accession>A0ABT9RA27</accession>
<keyword evidence="3" id="KW-1185">Reference proteome</keyword>
<evidence type="ECO:0000313" key="3">
    <source>
        <dbReference type="Proteomes" id="UP001230426"/>
    </source>
</evidence>
<comment type="caution">
    <text evidence="2">The sequence shown here is derived from an EMBL/GenBank/DDBJ whole genome shotgun (WGS) entry which is preliminary data.</text>
</comment>
<reference evidence="2 3" key="1">
    <citation type="submission" date="2023-07" db="EMBL/GenBank/DDBJ databases">
        <title>Sequencing the genomes of 1000 actinobacteria strains.</title>
        <authorList>
            <person name="Klenk H.-P."/>
        </authorList>
    </citation>
    <scope>NUCLEOTIDE SEQUENCE [LARGE SCALE GENOMIC DNA]</scope>
    <source>
        <strain evidence="2 3">DSM 44109</strain>
    </source>
</reference>
<gene>
    <name evidence="2" type="ORF">J2S55_005381</name>
</gene>
<evidence type="ECO:0000313" key="2">
    <source>
        <dbReference type="EMBL" id="MDP9866115.1"/>
    </source>
</evidence>
<keyword evidence="1" id="KW-0472">Membrane</keyword>
<proteinExistence type="predicted"/>
<keyword evidence="1" id="KW-1133">Transmembrane helix</keyword>
<dbReference type="Proteomes" id="UP001230426">
    <property type="component" value="Unassembled WGS sequence"/>
</dbReference>
<dbReference type="EMBL" id="JAUSRB010000002">
    <property type="protein sequence ID" value="MDP9866115.1"/>
    <property type="molecule type" value="Genomic_DNA"/>
</dbReference>
<sequence length="96" mass="9931">MDAIRVLGFLVGASAGLFLFITLLVMLPGRMRARAARTTSAGAVWFGGPHGGEQGGVAPGPVLVDRGAPREPRGDWVSLAELAEPGRHVGGASARW</sequence>
<evidence type="ECO:0000256" key="1">
    <source>
        <dbReference type="SAM" id="Phobius"/>
    </source>
</evidence>
<keyword evidence="1" id="KW-0812">Transmembrane</keyword>
<name>A0ABT9RA27_9ACTN</name>